<dbReference type="InterPro" id="IPR039418">
    <property type="entry name" value="LexA-like"/>
</dbReference>
<evidence type="ECO:0000256" key="11">
    <source>
        <dbReference type="ARBA" id="ARBA00023236"/>
    </source>
</evidence>
<organism evidence="15 16">
    <name type="scientific">candidate division WS6 bacterium 36_33</name>
    <dbReference type="NCBI Taxonomy" id="1641388"/>
    <lineage>
        <taxon>Bacteria</taxon>
        <taxon>Candidatus Dojkabacteria</taxon>
    </lineage>
</organism>
<sequence>MGGILTKKQENVLRIIRQCYLENGQAPSLGELQEFLGISTKRGVVNHLIALEKKGYIIRTGDPRGIHIVDNDEEIVYDYLIGVPILGYANAGTPLVNAEEENLGNIKVDPKLVNKKKDLFALIVKGDSMDLAEIEGKNIEEGSYLIVQKDAEIQDGDVVVAIIDNSATVKRFKKGDGMITLYPESTNPLNQPIFLDKDTEVMFNGKVIKVLENPT</sequence>
<keyword evidence="4" id="KW-0227">DNA damage</keyword>
<keyword evidence="2" id="KW-0678">Repressor</keyword>
<evidence type="ECO:0000256" key="5">
    <source>
        <dbReference type="ARBA" id="ARBA00022801"/>
    </source>
</evidence>
<evidence type="ECO:0000256" key="8">
    <source>
        <dbReference type="ARBA" id="ARBA00023125"/>
    </source>
</evidence>
<dbReference type="Pfam" id="PF01726">
    <property type="entry name" value="LexA_DNA_bind"/>
    <property type="match status" value="1"/>
</dbReference>
<evidence type="ECO:0000256" key="2">
    <source>
        <dbReference type="ARBA" id="ARBA00022491"/>
    </source>
</evidence>
<dbReference type="GO" id="GO:0004252">
    <property type="term" value="F:serine-type endopeptidase activity"/>
    <property type="evidence" value="ECO:0007669"/>
    <property type="project" value="InterPro"/>
</dbReference>
<gene>
    <name evidence="15" type="ORF">XD87_0455</name>
</gene>
<dbReference type="InterPro" id="IPR050077">
    <property type="entry name" value="LexA_repressor"/>
</dbReference>
<dbReference type="InterPro" id="IPR006200">
    <property type="entry name" value="LexA"/>
</dbReference>
<keyword evidence="5 12" id="KW-0378">Hydrolase</keyword>
<dbReference type="InterPro" id="IPR036286">
    <property type="entry name" value="LexA/Signal_pep-like_sf"/>
</dbReference>
<evidence type="ECO:0000256" key="9">
    <source>
        <dbReference type="ARBA" id="ARBA00023163"/>
    </source>
</evidence>
<evidence type="ECO:0000256" key="12">
    <source>
        <dbReference type="RuleBase" id="RU003991"/>
    </source>
</evidence>
<dbReference type="PANTHER" id="PTHR33516">
    <property type="entry name" value="LEXA REPRESSOR"/>
    <property type="match status" value="1"/>
</dbReference>
<protein>
    <submittedName>
        <fullName evidence="15">Repressor LexA</fullName>
    </submittedName>
</protein>
<dbReference type="GO" id="GO:0003677">
    <property type="term" value="F:DNA binding"/>
    <property type="evidence" value="ECO:0007669"/>
    <property type="project" value="UniProtKB-KW"/>
</dbReference>
<dbReference type="SUPFAM" id="SSF51306">
    <property type="entry name" value="LexA/Signal peptidase"/>
    <property type="match status" value="1"/>
</dbReference>
<evidence type="ECO:0000256" key="4">
    <source>
        <dbReference type="ARBA" id="ARBA00022763"/>
    </source>
</evidence>
<dbReference type="Gene3D" id="2.10.109.10">
    <property type="entry name" value="Umud Fragment, subunit A"/>
    <property type="match status" value="1"/>
</dbReference>
<dbReference type="Proteomes" id="UP000053469">
    <property type="component" value="Unassembled WGS sequence"/>
</dbReference>
<evidence type="ECO:0000256" key="1">
    <source>
        <dbReference type="ARBA" id="ARBA00007484"/>
    </source>
</evidence>
<dbReference type="EMBL" id="LGGI01000072">
    <property type="protein sequence ID" value="KUK66851.1"/>
    <property type="molecule type" value="Genomic_DNA"/>
</dbReference>
<dbReference type="Gene3D" id="1.10.10.10">
    <property type="entry name" value="Winged helix-like DNA-binding domain superfamily/Winged helix DNA-binding domain"/>
    <property type="match status" value="1"/>
</dbReference>
<feature type="domain" description="LexA repressor DNA-binding" evidence="14">
    <location>
        <begin position="5"/>
        <end position="64"/>
    </location>
</feature>
<comment type="caution">
    <text evidence="15">The sequence shown here is derived from an EMBL/GenBank/DDBJ whole genome shotgun (WGS) entry which is preliminary data.</text>
</comment>
<comment type="similarity">
    <text evidence="1 12">Belongs to the peptidase S24 family.</text>
</comment>
<dbReference type="InterPro" id="IPR015927">
    <property type="entry name" value="Peptidase_S24_S26A/B/C"/>
</dbReference>
<dbReference type="SUPFAM" id="SSF46785">
    <property type="entry name" value="Winged helix' DNA-binding domain"/>
    <property type="match status" value="1"/>
</dbReference>
<dbReference type="InterPro" id="IPR036388">
    <property type="entry name" value="WH-like_DNA-bd_sf"/>
</dbReference>
<dbReference type="Pfam" id="PF00717">
    <property type="entry name" value="Peptidase_S24"/>
    <property type="match status" value="1"/>
</dbReference>
<dbReference type="GO" id="GO:0045892">
    <property type="term" value="P:negative regulation of DNA-templated transcription"/>
    <property type="evidence" value="ECO:0007669"/>
    <property type="project" value="InterPro"/>
</dbReference>
<evidence type="ECO:0000256" key="7">
    <source>
        <dbReference type="ARBA" id="ARBA00023015"/>
    </source>
</evidence>
<proteinExistence type="inferred from homology"/>
<dbReference type="CDD" id="cd06529">
    <property type="entry name" value="S24_LexA-like"/>
    <property type="match status" value="1"/>
</dbReference>
<dbReference type="PANTHER" id="PTHR33516:SF2">
    <property type="entry name" value="LEXA REPRESSOR-RELATED"/>
    <property type="match status" value="1"/>
</dbReference>
<accession>A0A117LTN9</accession>
<keyword evidence="3" id="KW-0235">DNA replication</keyword>
<dbReference type="InterPro" id="IPR006199">
    <property type="entry name" value="LexA_DNA-bd_dom"/>
</dbReference>
<keyword evidence="11" id="KW-0742">SOS response</keyword>
<evidence type="ECO:0000313" key="16">
    <source>
        <dbReference type="Proteomes" id="UP000053469"/>
    </source>
</evidence>
<keyword evidence="7" id="KW-0805">Transcription regulation</keyword>
<keyword evidence="10" id="KW-0234">DNA repair</keyword>
<keyword evidence="6 12" id="KW-0068">Autocatalytic cleavage</keyword>
<evidence type="ECO:0000259" key="13">
    <source>
        <dbReference type="Pfam" id="PF00717"/>
    </source>
</evidence>
<dbReference type="AlphaFoldDB" id="A0A117LTN9"/>
<dbReference type="InterPro" id="IPR036390">
    <property type="entry name" value="WH_DNA-bd_sf"/>
</dbReference>
<evidence type="ECO:0000256" key="3">
    <source>
        <dbReference type="ARBA" id="ARBA00022705"/>
    </source>
</evidence>
<dbReference type="GO" id="GO:0006281">
    <property type="term" value="P:DNA repair"/>
    <property type="evidence" value="ECO:0007669"/>
    <property type="project" value="UniProtKB-KW"/>
</dbReference>
<dbReference type="PRINTS" id="PR00726">
    <property type="entry name" value="LEXASERPTASE"/>
</dbReference>
<keyword evidence="8" id="KW-0238">DNA-binding</keyword>
<keyword evidence="9" id="KW-0804">Transcription</keyword>
<dbReference type="GO" id="GO:0009432">
    <property type="term" value="P:SOS response"/>
    <property type="evidence" value="ECO:0007669"/>
    <property type="project" value="UniProtKB-KW"/>
</dbReference>
<feature type="domain" description="Peptidase S24/S26A/S26B/S26C" evidence="13">
    <location>
        <begin position="84"/>
        <end position="208"/>
    </location>
</feature>
<evidence type="ECO:0000256" key="10">
    <source>
        <dbReference type="ARBA" id="ARBA00023204"/>
    </source>
</evidence>
<evidence type="ECO:0000256" key="6">
    <source>
        <dbReference type="ARBA" id="ARBA00022813"/>
    </source>
</evidence>
<dbReference type="GO" id="GO:0006508">
    <property type="term" value="P:proteolysis"/>
    <property type="evidence" value="ECO:0007669"/>
    <property type="project" value="InterPro"/>
</dbReference>
<name>A0A117LTN9_9BACT</name>
<evidence type="ECO:0000313" key="15">
    <source>
        <dbReference type="EMBL" id="KUK66851.1"/>
    </source>
</evidence>
<dbReference type="InterPro" id="IPR006197">
    <property type="entry name" value="Peptidase_S24_LexA"/>
</dbReference>
<dbReference type="GO" id="GO:0006260">
    <property type="term" value="P:DNA replication"/>
    <property type="evidence" value="ECO:0007669"/>
    <property type="project" value="UniProtKB-KW"/>
</dbReference>
<evidence type="ECO:0000259" key="14">
    <source>
        <dbReference type="Pfam" id="PF01726"/>
    </source>
</evidence>
<reference evidence="16" key="1">
    <citation type="journal article" date="2015" name="MBio">
        <title>Genome-Resolved Metagenomic Analysis Reveals Roles for Candidate Phyla and Other Microbial Community Members in Biogeochemical Transformations in Oil Reservoirs.</title>
        <authorList>
            <person name="Hu P."/>
            <person name="Tom L."/>
            <person name="Singh A."/>
            <person name="Thomas B.C."/>
            <person name="Baker B.J."/>
            <person name="Piceno Y.M."/>
            <person name="Andersen G.L."/>
            <person name="Banfield J.F."/>
        </authorList>
    </citation>
    <scope>NUCLEOTIDE SEQUENCE [LARGE SCALE GENOMIC DNA]</scope>
</reference>
<dbReference type="NCBIfam" id="TIGR00498">
    <property type="entry name" value="lexA"/>
    <property type="match status" value="1"/>
</dbReference>